<protein>
    <submittedName>
        <fullName evidence="4">Tail length tape measure protein</fullName>
    </submittedName>
</protein>
<evidence type="ECO:0000256" key="1">
    <source>
        <dbReference type="SAM" id="Coils"/>
    </source>
</evidence>
<name>A0AAU8EE98_9VIRU</name>
<sequence>MTDRLIRELLVDIKQRGGSKAAKQIRDVEAALESATQSSEGLNQSLGKLPATFTTVERSVSRTQKSLEKLASTTSLTTLASSIGMLGTKFTEFEVGLAKSVLRITSQLNNISTSANKMGVDITAAMTSSSPHLDKVNKILAELSANANQAASALSKIKAGTNLANTSTSVNKLGASMTKLKADLEASVSGIEANLGQLSRAFASMSSVGGLNPLGNSVKGVIPQLNLLVKAANQVNSALAKIQAGRGVLQLPNQFKAITQSLNALETKLASTSQIFERGFSKGFQDMATKSASSSTRMINNFQKVVPELNAIEAAAIRSAAAIDKLIAKRIRLGQTGGGGGGATGFNMGTMVAEMNRIVAAIDAMGNKMNTTMSDMARSTDKVSDKLTDLNAGVRDVNTGLGGLNSTLTGTGSAAGRASRALGNTSGSARGATRNFAALAMVTGPMPLLYGALASNIYVLKAAFDQLKMGDQLNRLEQFGSIVGAKTGTPIQSLAIALQEATGYAVSFEEAMRQASTAAAYGFDSKQIGEFALVARRAAATLGVDMTDALNRVIKGVSKQEIELLDELGVTIRLNDAFAEHVKQLNAANTGMTYNIQSLSSFQKQQAYANAVVAESTKRFGYLDDALRATPWEQFAANADSALRKVQQAAAKYLGPVIASINAAFYSSKASISAAAAEAQQESIGKMDVKDNNAVVMNLEASQKGLDDAIKAKEEASKRLAALNKDILERESKMDMATKIAVSANYQGLGNSFTLGASEANKRFTQETADMRREAYKLQQELEDSSGAIQKWRDARDTALAKTQKGNPNLANQLNIAQNVEASDGIYTFNKDALGGAVAINKEYNNIKKTAGDLGNDIQNFAQDSNTAAKATAALGDALKAVEALAGGSTEKANQLTKDLNLGYSSVTEMNTAYKAMTNYQKIAGDEAKSKLEVEKRIADVYASTRNKDKAEEAGRALELQQLQSKKAALQAVLATNKDNKALQKELTILETEEFKIKNQGMESTKKEKFYKDKIVGIDREIALLSNRTMTDSQYNVASLKLNLQVEKDRLALLKTQADKEKEAEQSRRNIASIEREIWKEQLDRNAKTAEMRKEEFERNQSMKPLMGESQKMQEQLAFYQEMKEFTKGNADEQARWSREIANTVAQMAALKAQRNAQMMDRVGQSLGADYTPTTGLEGEDKKFADMENQMASYDTAISKLSQLNSEATATAQSMGNLANAMIQFSQGSLDTTSMIAAGMQTVSQMISYGTNQQISAIDAAIAAEQKRDGKSEQSKNKIKKMEAEKIKLQQESAKKQIIIQTAVAVMQAATAVPYPFSIPLMIAAGLAGALSLAQASSATGMTDIAGSGGETASYLTLGERQKNVDVSMGANAGELSYVRGDKGIGSANGFIPRAEGGNTYPGVSYKMGEHGTEVATPMVPTKVTPADKVASETSSGGTRRPVNLNIQAMDAKSFMEYALENPEAFQAAVELALNEQGLSLKNLN</sequence>
<evidence type="ECO:0000259" key="3">
    <source>
        <dbReference type="Pfam" id="PF24165"/>
    </source>
</evidence>
<feature type="coiled-coil region" evidence="1">
    <location>
        <begin position="1037"/>
        <end position="1100"/>
    </location>
</feature>
<organism evidence="4">
    <name type="scientific">Klebsiella phage vB_Kpn13-P2</name>
    <dbReference type="NCBI Taxonomy" id="3230841"/>
    <lineage>
        <taxon>Viruses</taxon>
    </lineage>
</organism>
<evidence type="ECO:0000313" key="4">
    <source>
        <dbReference type="EMBL" id="XCG95711.1"/>
    </source>
</evidence>
<dbReference type="EMBL" id="PP848837">
    <property type="protein sequence ID" value="XCG95711.1"/>
    <property type="molecule type" value="Genomic_DNA"/>
</dbReference>
<feature type="domain" description="Tape measure protein PB2 N-terminal" evidence="2">
    <location>
        <begin position="1"/>
        <end position="79"/>
    </location>
</feature>
<dbReference type="Pfam" id="PF24165">
    <property type="entry name" value="TMP_C"/>
    <property type="match status" value="1"/>
</dbReference>
<dbReference type="InterPro" id="IPR056207">
    <property type="entry name" value="TMP_PB2_N"/>
</dbReference>
<feature type="coiled-coil region" evidence="1">
    <location>
        <begin position="960"/>
        <end position="993"/>
    </location>
</feature>
<accession>A0AAU8EE98</accession>
<dbReference type="Pfam" id="PF24164">
    <property type="entry name" value="TMP_N"/>
    <property type="match status" value="1"/>
</dbReference>
<proteinExistence type="predicted"/>
<keyword evidence="1" id="KW-0175">Coiled coil</keyword>
<feature type="domain" description="Tape measure protein PB2 C-terminal" evidence="3">
    <location>
        <begin position="1450"/>
        <end position="1485"/>
    </location>
</feature>
<feature type="coiled-coil region" evidence="1">
    <location>
        <begin position="706"/>
        <end position="733"/>
    </location>
</feature>
<reference evidence="4" key="1">
    <citation type="submission" date="2024-05" db="EMBL/GenBank/DDBJ databases">
        <authorList>
            <person name="Ferriol-Gonzalez C."/>
            <person name="Concha-Eloko R."/>
            <person name="Bernabeu-Gimeno M."/>
            <person name="Fernandez-Cuenca F."/>
            <person name="Canada-Garcia J.E."/>
            <person name="Garcia-Cobos S."/>
            <person name="Sanjuan R."/>
            <person name="Domingo-Calap P."/>
        </authorList>
    </citation>
    <scope>NUCLEOTIDE SEQUENCE</scope>
</reference>
<dbReference type="InterPro" id="IPR056208">
    <property type="entry name" value="TMP_PB2_C"/>
</dbReference>
<evidence type="ECO:0000259" key="2">
    <source>
        <dbReference type="Pfam" id="PF24164"/>
    </source>
</evidence>
<gene>
    <name evidence="4" type="ORF">vBKpn13P2_15</name>
</gene>